<feature type="transmembrane region" description="Helical" evidence="8">
    <location>
        <begin position="20"/>
        <end position="38"/>
    </location>
</feature>
<dbReference type="Pfam" id="PF00664">
    <property type="entry name" value="ABC_membrane"/>
    <property type="match status" value="1"/>
</dbReference>
<evidence type="ECO:0000313" key="10">
    <source>
        <dbReference type="EMBL" id="KNC84181.1"/>
    </source>
</evidence>
<dbReference type="SUPFAM" id="SSF90123">
    <property type="entry name" value="ABC transporter transmembrane region"/>
    <property type="match status" value="1"/>
</dbReference>
<feature type="compositionally biased region" description="Polar residues" evidence="7">
    <location>
        <begin position="629"/>
        <end position="646"/>
    </location>
</feature>
<dbReference type="OrthoDB" id="74382at2759"/>
<proteinExistence type="predicted"/>
<feature type="compositionally biased region" description="Basic and acidic residues" evidence="7">
    <location>
        <begin position="547"/>
        <end position="559"/>
    </location>
</feature>
<name>A0A0L0G5S3_9EUKA</name>
<sequence length="653" mass="70103">MTTFLSSYNNHYTDRDGRTGYLLVAAFFVLQISGFFMLNHMNRVARQAGIACQGTVEAVLYARLLVSPVYGANSPNAGELVSLFGADLEALVHLWNGLLGLLLGPIELLVIVAQLYYFVQWAAFGAIAVVGCVLLLYRFVGMKIDAVAQSQANLTAKRYGVLHELLHGIKDIKASAAEAHFAEQIIAVRAKESRTTRRLHLLMGVLNVCGDDSVDVISLVVMALLALVMGQPLLPSTTFTVWIILGILHGKIFNFPEFFDEAMAAWTALTRVAVFISRDALCADSADTQTDTAQQHTHSTPQTTTNTTEQWSGEWAGGDSKEEVVAGACEGNTAHPRVDSGCGTAATKVQEAGGVVAQGAVRISTNAVTVEHMDALAMGTSHVSQACGGMWPHTFHCTSTPSTTETPLSGGGALFGVSADYLMSGEAVSGSVCVTRAHVRTAGVACGLATAPVLALWNARAAWSMGGESAEVAHQLNSADGKPNETDCPMDRTSTGHTAVPIAHDNTHSKHGHVTRRKSNGSHHVHVFDGPPNEDKLNVNGNTRQPTDIRRQSTGDTRHDMTHIRQPVAATAQSTEVVLQPMDETRPPRVAQIYRTRSMSLKRNHRANFVVEVLSQCHTTPPIVRESSHTYPHTSGLDSQLGTSEPSETDPVH</sequence>
<evidence type="ECO:0000256" key="2">
    <source>
        <dbReference type="ARBA" id="ARBA00022692"/>
    </source>
</evidence>
<evidence type="ECO:0000256" key="6">
    <source>
        <dbReference type="ARBA" id="ARBA00023136"/>
    </source>
</evidence>
<dbReference type="AlphaFoldDB" id="A0A0L0G5S3"/>
<feature type="compositionally biased region" description="Basic residues" evidence="7">
    <location>
        <begin position="509"/>
        <end position="525"/>
    </location>
</feature>
<feature type="region of interest" description="Disordered" evidence="7">
    <location>
        <begin position="502"/>
        <end position="559"/>
    </location>
</feature>
<accession>A0A0L0G5S3</accession>
<evidence type="ECO:0000256" key="3">
    <source>
        <dbReference type="ARBA" id="ARBA00022741"/>
    </source>
</evidence>
<dbReference type="Proteomes" id="UP000054560">
    <property type="component" value="Unassembled WGS sequence"/>
</dbReference>
<evidence type="ECO:0000256" key="7">
    <source>
        <dbReference type="SAM" id="MobiDB-lite"/>
    </source>
</evidence>
<dbReference type="PROSITE" id="PS50929">
    <property type="entry name" value="ABC_TM1F"/>
    <property type="match status" value="1"/>
</dbReference>
<reference evidence="10 11" key="1">
    <citation type="submission" date="2011-02" db="EMBL/GenBank/DDBJ databases">
        <title>The Genome Sequence of Sphaeroforma arctica JP610.</title>
        <authorList>
            <consortium name="The Broad Institute Genome Sequencing Platform"/>
            <person name="Russ C."/>
            <person name="Cuomo C."/>
            <person name="Young S.K."/>
            <person name="Zeng Q."/>
            <person name="Gargeya S."/>
            <person name="Alvarado L."/>
            <person name="Berlin A."/>
            <person name="Chapman S.B."/>
            <person name="Chen Z."/>
            <person name="Freedman E."/>
            <person name="Gellesch M."/>
            <person name="Goldberg J."/>
            <person name="Griggs A."/>
            <person name="Gujja S."/>
            <person name="Heilman E."/>
            <person name="Heiman D."/>
            <person name="Howarth C."/>
            <person name="Mehta T."/>
            <person name="Neiman D."/>
            <person name="Pearson M."/>
            <person name="Roberts A."/>
            <person name="Saif S."/>
            <person name="Shea T."/>
            <person name="Shenoy N."/>
            <person name="Sisk P."/>
            <person name="Stolte C."/>
            <person name="Sykes S."/>
            <person name="White J."/>
            <person name="Yandava C."/>
            <person name="Burger G."/>
            <person name="Gray M.W."/>
            <person name="Holland P.W.H."/>
            <person name="King N."/>
            <person name="Lang F.B.F."/>
            <person name="Roger A.J."/>
            <person name="Ruiz-Trillo I."/>
            <person name="Haas B."/>
            <person name="Nusbaum C."/>
            <person name="Birren B."/>
        </authorList>
    </citation>
    <scope>NUCLEOTIDE SEQUENCE [LARGE SCALE GENOMIC DNA]</scope>
    <source>
        <strain evidence="10 11">JP610</strain>
    </source>
</reference>
<feature type="compositionally biased region" description="Low complexity" evidence="7">
    <location>
        <begin position="291"/>
        <end position="310"/>
    </location>
</feature>
<evidence type="ECO:0000256" key="4">
    <source>
        <dbReference type="ARBA" id="ARBA00022840"/>
    </source>
</evidence>
<evidence type="ECO:0000259" key="9">
    <source>
        <dbReference type="PROSITE" id="PS50929"/>
    </source>
</evidence>
<evidence type="ECO:0000256" key="8">
    <source>
        <dbReference type="SAM" id="Phobius"/>
    </source>
</evidence>
<keyword evidence="1" id="KW-0813">Transport</keyword>
<evidence type="ECO:0000256" key="1">
    <source>
        <dbReference type="ARBA" id="ARBA00022448"/>
    </source>
</evidence>
<dbReference type="RefSeq" id="XP_014158083.1">
    <property type="nucleotide sequence ID" value="XM_014302608.1"/>
</dbReference>
<keyword evidence="4" id="KW-0067">ATP-binding</keyword>
<keyword evidence="3" id="KW-0547">Nucleotide-binding</keyword>
<keyword evidence="2 8" id="KW-0812">Transmembrane</keyword>
<feature type="region of interest" description="Disordered" evidence="7">
    <location>
        <begin position="623"/>
        <end position="653"/>
    </location>
</feature>
<dbReference type="GO" id="GO:0016020">
    <property type="term" value="C:membrane"/>
    <property type="evidence" value="ECO:0007669"/>
    <property type="project" value="InterPro"/>
</dbReference>
<dbReference type="PANTHER" id="PTHR24223">
    <property type="entry name" value="ATP-BINDING CASSETTE SUB-FAMILY C"/>
    <property type="match status" value="1"/>
</dbReference>
<dbReference type="GO" id="GO:0140359">
    <property type="term" value="F:ABC-type transporter activity"/>
    <property type="evidence" value="ECO:0007669"/>
    <property type="project" value="InterPro"/>
</dbReference>
<organism evidence="10 11">
    <name type="scientific">Sphaeroforma arctica JP610</name>
    <dbReference type="NCBI Taxonomy" id="667725"/>
    <lineage>
        <taxon>Eukaryota</taxon>
        <taxon>Ichthyosporea</taxon>
        <taxon>Ichthyophonida</taxon>
        <taxon>Sphaeroforma</taxon>
    </lineage>
</organism>
<feature type="domain" description="ABC transmembrane type-1" evidence="9">
    <location>
        <begin position="1"/>
        <end position="264"/>
    </location>
</feature>
<dbReference type="eggNOG" id="KOG0054">
    <property type="taxonomic scope" value="Eukaryota"/>
</dbReference>
<evidence type="ECO:0000313" key="11">
    <source>
        <dbReference type="Proteomes" id="UP000054560"/>
    </source>
</evidence>
<feature type="region of interest" description="Disordered" evidence="7">
    <location>
        <begin position="291"/>
        <end position="319"/>
    </location>
</feature>
<keyword evidence="6 8" id="KW-0472">Membrane</keyword>
<dbReference type="STRING" id="667725.A0A0L0G5S3"/>
<dbReference type="Gene3D" id="1.20.1560.10">
    <property type="entry name" value="ABC transporter type 1, transmembrane domain"/>
    <property type="match status" value="1"/>
</dbReference>
<feature type="transmembrane region" description="Helical" evidence="8">
    <location>
        <begin position="233"/>
        <end position="253"/>
    </location>
</feature>
<dbReference type="InterPro" id="IPR011527">
    <property type="entry name" value="ABC1_TM_dom"/>
</dbReference>
<keyword evidence="11" id="KW-1185">Reference proteome</keyword>
<protein>
    <recommendedName>
        <fullName evidence="9">ABC transmembrane type-1 domain-containing protein</fullName>
    </recommendedName>
</protein>
<gene>
    <name evidence="10" type="ORF">SARC_03603</name>
</gene>
<dbReference type="InterPro" id="IPR050173">
    <property type="entry name" value="ABC_transporter_C-like"/>
</dbReference>
<dbReference type="GeneID" id="25904107"/>
<keyword evidence="5 8" id="KW-1133">Transmembrane helix</keyword>
<dbReference type="EMBL" id="KQ241782">
    <property type="protein sequence ID" value="KNC84181.1"/>
    <property type="molecule type" value="Genomic_DNA"/>
</dbReference>
<evidence type="ECO:0000256" key="5">
    <source>
        <dbReference type="ARBA" id="ARBA00022989"/>
    </source>
</evidence>
<feature type="transmembrane region" description="Helical" evidence="8">
    <location>
        <begin position="121"/>
        <end position="140"/>
    </location>
</feature>
<feature type="transmembrane region" description="Helical" evidence="8">
    <location>
        <begin position="94"/>
        <end position="115"/>
    </location>
</feature>
<dbReference type="GO" id="GO:0005524">
    <property type="term" value="F:ATP binding"/>
    <property type="evidence" value="ECO:0007669"/>
    <property type="project" value="UniProtKB-KW"/>
</dbReference>
<dbReference type="InterPro" id="IPR036640">
    <property type="entry name" value="ABC1_TM_sf"/>
</dbReference>